<organism evidence="4 5">
    <name type="scientific">Tateyamaria omphalii</name>
    <dbReference type="NCBI Taxonomy" id="299262"/>
    <lineage>
        <taxon>Bacteria</taxon>
        <taxon>Pseudomonadati</taxon>
        <taxon>Pseudomonadota</taxon>
        <taxon>Alphaproteobacteria</taxon>
        <taxon>Rhodobacterales</taxon>
        <taxon>Roseobacteraceae</taxon>
        <taxon>Tateyamaria</taxon>
    </lineage>
</organism>
<evidence type="ECO:0000313" key="5">
    <source>
        <dbReference type="Proteomes" id="UP000186336"/>
    </source>
</evidence>
<evidence type="ECO:0000256" key="1">
    <source>
        <dbReference type="SAM" id="MobiDB-lite"/>
    </source>
</evidence>
<feature type="chain" id="PRO_5012320423" description="SPOR domain-containing protein" evidence="2">
    <location>
        <begin position="24"/>
        <end position="450"/>
    </location>
</feature>
<evidence type="ECO:0000313" key="4">
    <source>
        <dbReference type="EMBL" id="APX13652.1"/>
    </source>
</evidence>
<feature type="signal peptide" evidence="2">
    <location>
        <begin position="1"/>
        <end position="23"/>
    </location>
</feature>
<evidence type="ECO:0000259" key="3">
    <source>
        <dbReference type="PROSITE" id="PS51724"/>
    </source>
</evidence>
<feature type="compositionally biased region" description="Low complexity" evidence="1">
    <location>
        <begin position="85"/>
        <end position="123"/>
    </location>
</feature>
<dbReference type="InterPro" id="IPR036680">
    <property type="entry name" value="SPOR-like_sf"/>
</dbReference>
<dbReference type="STRING" id="299262.BWR18_03045"/>
<name>A0A1P8N060_9RHOB</name>
<dbReference type="GO" id="GO:0042834">
    <property type="term" value="F:peptidoglycan binding"/>
    <property type="evidence" value="ECO:0007669"/>
    <property type="project" value="InterPro"/>
</dbReference>
<dbReference type="SUPFAM" id="SSF110997">
    <property type="entry name" value="Sporulation related repeat"/>
    <property type="match status" value="1"/>
</dbReference>
<dbReference type="PROSITE" id="PS51724">
    <property type="entry name" value="SPOR"/>
    <property type="match status" value="1"/>
</dbReference>
<protein>
    <recommendedName>
        <fullName evidence="3">SPOR domain-containing protein</fullName>
    </recommendedName>
</protein>
<dbReference type="Proteomes" id="UP000186336">
    <property type="component" value="Chromosome"/>
</dbReference>
<sequence length="450" mass="47399">MSFTRIAALAVCVASLSVGMGQAQSLRNGQTPAEFPPASFNGTQYVDSRGCVFIRAGIDGNVTWVPRVNRQRQLICGQTPSLSANAAAAARSTPTQTTQGTPEQITVAPPARPTATADAAPSAAPVPAPRPTVRTTRPAATTAPTPQPAPRVVVQRPAAPVVRRTAPPPAQPTVVQAAPRTVTAQRAVPACQGASPVSARYINSGQYGPVRCGPQQIARGSAAAVGPETRVVPRHVYENRTLQRAARVPEGYVPVWKDDRLNPRRAEQSLNGIAQTRLVWTQTVPRRLIERSTGRDVTATVPLVYPYTDVATQERNLGTVTLVRRNGQLMKRVQRKSSATARQPVVSTRSAPAPVVKAPARTAPKAAGKAPSATTQGRYVQVGTFGVPANAQAAAQRIARAGLPARIGRVTRGGKSYQVVLAGPFASSTDLSRGLQSSRAAGFSDAFVRK</sequence>
<keyword evidence="5" id="KW-1185">Reference proteome</keyword>
<feature type="compositionally biased region" description="Low complexity" evidence="1">
    <location>
        <begin position="131"/>
        <end position="150"/>
    </location>
</feature>
<proteinExistence type="predicted"/>
<gene>
    <name evidence="4" type="ORF">BWR18_03045</name>
</gene>
<dbReference type="InterPro" id="IPR007730">
    <property type="entry name" value="SPOR-like_dom"/>
</dbReference>
<dbReference type="Pfam" id="PF05036">
    <property type="entry name" value="SPOR"/>
    <property type="match status" value="1"/>
</dbReference>
<feature type="region of interest" description="Disordered" evidence="1">
    <location>
        <begin position="332"/>
        <end position="372"/>
    </location>
</feature>
<feature type="region of interest" description="Disordered" evidence="1">
    <location>
        <begin position="85"/>
        <end position="150"/>
    </location>
</feature>
<accession>A0A1P8N060</accession>
<feature type="compositionally biased region" description="Polar residues" evidence="1">
    <location>
        <begin position="336"/>
        <end position="350"/>
    </location>
</feature>
<evidence type="ECO:0000256" key="2">
    <source>
        <dbReference type="SAM" id="SignalP"/>
    </source>
</evidence>
<feature type="domain" description="SPOR" evidence="3">
    <location>
        <begin position="372"/>
        <end position="450"/>
    </location>
</feature>
<dbReference type="AlphaFoldDB" id="A0A1P8N060"/>
<dbReference type="Gene3D" id="3.30.70.1070">
    <property type="entry name" value="Sporulation related repeat"/>
    <property type="match status" value="1"/>
</dbReference>
<dbReference type="KEGG" id="tom:BWR18_03045"/>
<dbReference type="EMBL" id="CP019312">
    <property type="protein sequence ID" value="APX13652.1"/>
    <property type="molecule type" value="Genomic_DNA"/>
</dbReference>
<keyword evidence="2" id="KW-0732">Signal</keyword>
<reference evidence="4 5" key="1">
    <citation type="submission" date="2017-01" db="EMBL/GenBank/DDBJ databases">
        <title>Complete genome of Tateyamaria omphalii DOK1-4 isolated from seawater in Dokdo.</title>
        <authorList>
            <person name="Kim J.H."/>
            <person name="Chi W.-J."/>
        </authorList>
    </citation>
    <scope>NUCLEOTIDE SEQUENCE [LARGE SCALE GENOMIC DNA]</scope>
    <source>
        <strain evidence="4 5">DOK1-4</strain>
    </source>
</reference>